<reference evidence="1" key="1">
    <citation type="submission" date="2023-07" db="EMBL/GenBank/DDBJ databases">
        <authorList>
            <consortium name="CYATHOMIX"/>
        </authorList>
    </citation>
    <scope>NUCLEOTIDE SEQUENCE</scope>
    <source>
        <strain evidence="1">N/A</strain>
    </source>
</reference>
<accession>A0AA36HH58</accession>
<name>A0AA36HH58_CYLNA</name>
<evidence type="ECO:0000313" key="1">
    <source>
        <dbReference type="EMBL" id="CAJ0610734.1"/>
    </source>
</evidence>
<proteinExistence type="predicted"/>
<dbReference type="EMBL" id="CATQJL010000369">
    <property type="protein sequence ID" value="CAJ0610734.1"/>
    <property type="molecule type" value="Genomic_DNA"/>
</dbReference>
<keyword evidence="2" id="KW-1185">Reference proteome</keyword>
<dbReference type="Proteomes" id="UP001176961">
    <property type="component" value="Unassembled WGS sequence"/>
</dbReference>
<comment type="caution">
    <text evidence="1">The sequence shown here is derived from an EMBL/GenBank/DDBJ whole genome shotgun (WGS) entry which is preliminary data.</text>
</comment>
<sequence>MYGWKNGAWTELDASSKVNIVDGNILKRNGNSWCKAIAIDKTLYVTEIDTTGAGKLVTDSAVISYVAQEINKLGKLELVVVDELPPADETTLGKIYLVSKEGKTGYTEHITVKGGTESSPTYAWEEIGDTDVDLSNYYTKTEVDSLLSNKVEKVDGKGLSTEDFTNAYKTKLEGISEGANKVEASTINGNIKIDGTEVNVYTHPEEDPSYTTIKVGTVEAKATSTNKTLELTGGTGISLEAKTASDGGPKVIINATGTEAQPATVDTPVKNEDGDVVDVGIEASKIADSKEIEFGSGFNVIEDERKFYEIYDSLKDQLTDAENFFGNKMQYTLKYWFTDINGDSAWVIPSTLIYIPTEWGGCKGDEVIGTINNDIDPDETPIDIEITPISLHVDSKYCRWDISKYGSDYKAVTNNVIASFVDFYSSRFIAKCVHIGSGTTYYYDGKDAENHFETFNGNNFIYWNIGKALMIPGEYKWTIYMFMPNNPNAIIQPEFDDNGIITPGDYYQVYNKDGVNYTGTFIVPDVDVSLSTVVLDDWDEERSSFTWNCLGKEIDPVTHEESEEKIVNEYVDDWTITIGDYPPFTCNPINLQGEVTLSLPQIEEYIGEKLEPGIYDFTVVANRDDKQSSPATKQFEITPEGSDEITWCNLNNQYYHGIIVNFENSFTLNNIEAYQTDRGWTGPRVYVGKIGAFREAKQFLIAYREKIKDDFLTDARIDKYIAMLDAADAIQYATEEDYFYTAPESNNEDLDDLEERVSTVEDSTASIDDKLNNLQFIQTVMYGTDDEDIPDEPYNINATGLTLNRKYNDSDDIEIVEITKWDVKNQDDELSWRKLNHDEYYTKIGVDNLLDKFDALPSMDEAAQGDVLTVTVDGDNKKAEWKTSSNNDSIIRDLILNATWDDDVGYVFPENAQSPTKENDKLFVLYNMEYDDYGIGWRQPTYFDIKPYIAQKNTKGHLFWFDIPYQTYSVYTKRGIDNMYWNEHVVSKRQKMYGTWQEPFEIPTANMNFKIVHVNTDGYNNHVTLKGKYWGKADDEPQAEEKESILGSLIPDFQNYQYSNKLISIKPVLDDDDQFVCNVIDFTDIDGDKETGIQVNNLKIQNLNATPYYFYKDDVVVTASVNSLCSSKRWNDATMQQFDGDTSKLNFLRASNLNFERDSLFIEVEIANGNTFDPVMLTTYTWCFKVLTKNTQPLPRFNNIIDGYAIAELITSYPFSPSEADHIHINGDVPDLTYTCLATHPFYTSTSITAIKGSKDGKHVPCTMIFNGQRSLKDTAGNKFVHNVIKAESTNQRQLPEYSTSCFGTDNKVPNTSSEYWTQADFPGLIMAYCGDDDNDGIYGFEGKIVFKTQTILKISESDNLKDEESNNIADYITEVKL</sequence>
<protein>
    <submittedName>
        <fullName evidence="1">Uncharacterized protein</fullName>
    </submittedName>
</protein>
<gene>
    <name evidence="1" type="ORF">CYNAS_LOCUS22717</name>
</gene>
<organism evidence="1 2">
    <name type="scientific">Cylicocyclus nassatus</name>
    <name type="common">Nematode worm</name>
    <dbReference type="NCBI Taxonomy" id="53992"/>
    <lineage>
        <taxon>Eukaryota</taxon>
        <taxon>Metazoa</taxon>
        <taxon>Ecdysozoa</taxon>
        <taxon>Nematoda</taxon>
        <taxon>Chromadorea</taxon>
        <taxon>Rhabditida</taxon>
        <taxon>Rhabditina</taxon>
        <taxon>Rhabditomorpha</taxon>
        <taxon>Strongyloidea</taxon>
        <taxon>Strongylidae</taxon>
        <taxon>Cylicocyclus</taxon>
    </lineage>
</organism>
<evidence type="ECO:0000313" key="2">
    <source>
        <dbReference type="Proteomes" id="UP001176961"/>
    </source>
</evidence>